<comment type="caution">
    <text evidence="2">The sequence shown here is derived from an EMBL/GenBank/DDBJ whole genome shotgun (WGS) entry which is preliminary data.</text>
</comment>
<keyword evidence="1" id="KW-0472">Membrane</keyword>
<keyword evidence="1" id="KW-0812">Transmembrane</keyword>
<organism evidence="2 3">
    <name type="scientific">Sporocytophaga myxococcoides</name>
    <dbReference type="NCBI Taxonomy" id="153721"/>
    <lineage>
        <taxon>Bacteria</taxon>
        <taxon>Pseudomonadati</taxon>
        <taxon>Bacteroidota</taxon>
        <taxon>Cytophagia</taxon>
        <taxon>Cytophagales</taxon>
        <taxon>Cytophagaceae</taxon>
        <taxon>Sporocytophaga</taxon>
    </lineage>
</organism>
<evidence type="ECO:0000313" key="2">
    <source>
        <dbReference type="EMBL" id="GAL87204.1"/>
    </source>
</evidence>
<gene>
    <name evidence="2" type="ORF">MYP_4434</name>
</gene>
<proteinExistence type="predicted"/>
<dbReference type="STRING" id="153721.MYP_4434"/>
<dbReference type="EMBL" id="BBLT01000011">
    <property type="protein sequence ID" value="GAL87204.1"/>
    <property type="molecule type" value="Genomic_DNA"/>
</dbReference>
<dbReference type="RefSeq" id="WP_156140782.1">
    <property type="nucleotide sequence ID" value="NZ_BBLT01000011.1"/>
</dbReference>
<name>A0A098LL07_9BACT</name>
<reference evidence="2 3" key="1">
    <citation type="submission" date="2014-09" db="EMBL/GenBank/DDBJ databases">
        <title>Sporocytophaga myxococcoides PG-01 genome sequencing.</title>
        <authorList>
            <person name="Liu L."/>
            <person name="Gao P.J."/>
            <person name="Chen G.J."/>
            <person name="Wang L.S."/>
        </authorList>
    </citation>
    <scope>NUCLEOTIDE SEQUENCE [LARGE SCALE GENOMIC DNA]</scope>
    <source>
        <strain evidence="2 3">PG-01</strain>
    </source>
</reference>
<feature type="transmembrane region" description="Helical" evidence="1">
    <location>
        <begin position="31"/>
        <end position="49"/>
    </location>
</feature>
<sequence length="58" mass="6160">MSKVHFIVGLIGVIVLIIAGAATGIVTIGEAAIIGILVLVASPFIMKFVQMTRKHDER</sequence>
<keyword evidence="1" id="KW-1133">Transmembrane helix</keyword>
<evidence type="ECO:0000256" key="1">
    <source>
        <dbReference type="SAM" id="Phobius"/>
    </source>
</evidence>
<protein>
    <submittedName>
        <fullName evidence="2">Uncharacterized protein</fullName>
    </submittedName>
</protein>
<dbReference type="Proteomes" id="UP000030185">
    <property type="component" value="Unassembled WGS sequence"/>
</dbReference>
<evidence type="ECO:0000313" key="3">
    <source>
        <dbReference type="Proteomes" id="UP000030185"/>
    </source>
</evidence>
<keyword evidence="3" id="KW-1185">Reference proteome</keyword>
<dbReference type="AlphaFoldDB" id="A0A098LL07"/>
<accession>A0A098LL07</accession>